<accession>A0AAW2F2H6</accession>
<dbReference type="Proteomes" id="UP001430953">
    <property type="component" value="Unassembled WGS sequence"/>
</dbReference>
<keyword evidence="2" id="KW-1185">Reference proteome</keyword>
<protein>
    <submittedName>
        <fullName evidence="1">Uncharacterized protein</fullName>
    </submittedName>
</protein>
<dbReference type="AlphaFoldDB" id="A0AAW2F2H6"/>
<proteinExistence type="predicted"/>
<organism evidence="1 2">
    <name type="scientific">Cardiocondyla obscurior</name>
    <dbReference type="NCBI Taxonomy" id="286306"/>
    <lineage>
        <taxon>Eukaryota</taxon>
        <taxon>Metazoa</taxon>
        <taxon>Ecdysozoa</taxon>
        <taxon>Arthropoda</taxon>
        <taxon>Hexapoda</taxon>
        <taxon>Insecta</taxon>
        <taxon>Pterygota</taxon>
        <taxon>Neoptera</taxon>
        <taxon>Endopterygota</taxon>
        <taxon>Hymenoptera</taxon>
        <taxon>Apocrita</taxon>
        <taxon>Aculeata</taxon>
        <taxon>Formicoidea</taxon>
        <taxon>Formicidae</taxon>
        <taxon>Myrmicinae</taxon>
        <taxon>Cardiocondyla</taxon>
    </lineage>
</organism>
<gene>
    <name evidence="1" type="ORF">PUN28_015123</name>
</gene>
<evidence type="ECO:0000313" key="2">
    <source>
        <dbReference type="Proteomes" id="UP001430953"/>
    </source>
</evidence>
<dbReference type="EMBL" id="JADYXP020000016">
    <property type="protein sequence ID" value="KAL0108367.1"/>
    <property type="molecule type" value="Genomic_DNA"/>
</dbReference>
<sequence length="164" mass="18482">MTFWHSPCKNVYKLKLIAERFKSSPFITGPGLLLPRNGLINKSEPEDKRAKRTSLANSRECIRAFDVPLQASIFELRFTSLISCRNQSYEVAHDTYVCTRVGVYFTLALLNGDGMLIFVLEMVLSKTIGGSKRLPDSASSIRVSNQCIFSQCIMRLVTHQIEST</sequence>
<evidence type="ECO:0000313" key="1">
    <source>
        <dbReference type="EMBL" id="KAL0108367.1"/>
    </source>
</evidence>
<comment type="caution">
    <text evidence="1">The sequence shown here is derived from an EMBL/GenBank/DDBJ whole genome shotgun (WGS) entry which is preliminary data.</text>
</comment>
<name>A0AAW2F2H6_9HYME</name>
<reference evidence="1 2" key="1">
    <citation type="submission" date="2023-03" db="EMBL/GenBank/DDBJ databases">
        <title>High recombination rates correlate with genetic variation in Cardiocondyla obscurior ants.</title>
        <authorList>
            <person name="Errbii M."/>
        </authorList>
    </citation>
    <scope>NUCLEOTIDE SEQUENCE [LARGE SCALE GENOMIC DNA]</scope>
    <source>
        <strain evidence="1">Alpha-2009</strain>
        <tissue evidence="1">Whole body</tissue>
    </source>
</reference>